<dbReference type="AlphaFoldDB" id="A0A0L6Z5M7"/>
<protein>
    <submittedName>
        <fullName evidence="7">FMN reductase [NAD(P)H]</fullName>
        <ecNumber evidence="7">1.5.1.39</ecNumber>
    </submittedName>
</protein>
<dbReference type="Proteomes" id="UP000037043">
    <property type="component" value="Unassembled WGS sequence"/>
</dbReference>
<proteinExistence type="inferred from homology"/>
<dbReference type="Pfam" id="PF00881">
    <property type="entry name" value="Nitroreductase"/>
    <property type="match status" value="2"/>
</dbReference>
<feature type="domain" description="Nitroreductase" evidence="6">
    <location>
        <begin position="4"/>
        <end position="57"/>
    </location>
</feature>
<evidence type="ECO:0000256" key="3">
    <source>
        <dbReference type="ARBA" id="ARBA00022630"/>
    </source>
</evidence>
<dbReference type="InterPro" id="IPR000415">
    <property type="entry name" value="Nitroreductase-like"/>
</dbReference>
<feature type="domain" description="Nitroreductase" evidence="6">
    <location>
        <begin position="65"/>
        <end position="147"/>
    </location>
</feature>
<dbReference type="Gene3D" id="3.40.109.10">
    <property type="entry name" value="NADH Oxidase"/>
    <property type="match status" value="1"/>
</dbReference>
<evidence type="ECO:0000313" key="7">
    <source>
        <dbReference type="EMBL" id="KOA18265.1"/>
    </source>
</evidence>
<keyword evidence="3" id="KW-0285">Flavoprotein</keyword>
<keyword evidence="4" id="KW-0288">FMN</keyword>
<dbReference type="GO" id="GO:0008752">
    <property type="term" value="F:FMN reductase [NAD(P)H] activity"/>
    <property type="evidence" value="ECO:0007669"/>
    <property type="project" value="UniProtKB-EC"/>
</dbReference>
<dbReference type="PATRIC" id="fig|1121318.3.peg.3159"/>
<evidence type="ECO:0000256" key="1">
    <source>
        <dbReference type="ARBA" id="ARBA00001917"/>
    </source>
</evidence>
<comment type="similarity">
    <text evidence="2">Belongs to the nitroreductase family.</text>
</comment>
<evidence type="ECO:0000256" key="4">
    <source>
        <dbReference type="ARBA" id="ARBA00022643"/>
    </source>
</evidence>
<comment type="cofactor">
    <cofactor evidence="1">
        <name>FMN</name>
        <dbReference type="ChEBI" id="CHEBI:58210"/>
    </cofactor>
</comment>
<keyword evidence="5 7" id="KW-0560">Oxidoreductase</keyword>
<dbReference type="EC" id="1.5.1.39" evidence="7"/>
<keyword evidence="8" id="KW-1185">Reference proteome</keyword>
<reference evidence="8" key="1">
    <citation type="submission" date="2015-08" db="EMBL/GenBank/DDBJ databases">
        <title>Genome sequence of the strict anaerobe Clostridium homopropionicum LuHBu1 (DSM 5847T).</title>
        <authorList>
            <person name="Poehlein A."/>
            <person name="Beck M."/>
            <person name="Schiel-Bengelsdorf B."/>
            <person name="Bengelsdorf F.R."/>
            <person name="Daniel R."/>
            <person name="Duerre P."/>
        </authorList>
    </citation>
    <scope>NUCLEOTIDE SEQUENCE [LARGE SCALE GENOMIC DNA]</scope>
    <source>
        <strain evidence="8">DSM 5847</strain>
    </source>
</reference>
<name>A0A0L6Z5M7_9CLOT</name>
<dbReference type="EMBL" id="LHUR01000042">
    <property type="protein sequence ID" value="KOA18265.1"/>
    <property type="molecule type" value="Genomic_DNA"/>
</dbReference>
<evidence type="ECO:0000256" key="5">
    <source>
        <dbReference type="ARBA" id="ARBA00023002"/>
    </source>
</evidence>
<dbReference type="PANTHER" id="PTHR43673">
    <property type="entry name" value="NAD(P)H NITROREDUCTASE YDGI-RELATED"/>
    <property type="match status" value="1"/>
</dbReference>
<dbReference type="CDD" id="cd02150">
    <property type="entry name" value="nitroreductase"/>
    <property type="match status" value="1"/>
</dbReference>
<comment type="caution">
    <text evidence="7">The sequence shown here is derived from an EMBL/GenBank/DDBJ whole genome shotgun (WGS) entry which is preliminary data.</text>
</comment>
<dbReference type="RefSeq" id="WP_052222615.1">
    <property type="nucleotide sequence ID" value="NZ_LHUR01000042.1"/>
</dbReference>
<organism evidence="7 8">
    <name type="scientific">Clostridium homopropionicum DSM 5847</name>
    <dbReference type="NCBI Taxonomy" id="1121318"/>
    <lineage>
        <taxon>Bacteria</taxon>
        <taxon>Bacillati</taxon>
        <taxon>Bacillota</taxon>
        <taxon>Clostridia</taxon>
        <taxon>Eubacteriales</taxon>
        <taxon>Clostridiaceae</taxon>
        <taxon>Clostridium</taxon>
    </lineage>
</organism>
<evidence type="ECO:0000259" key="6">
    <source>
        <dbReference type="Pfam" id="PF00881"/>
    </source>
</evidence>
<dbReference type="SUPFAM" id="SSF55469">
    <property type="entry name" value="FMN-dependent nitroreductase-like"/>
    <property type="match status" value="1"/>
</dbReference>
<evidence type="ECO:0000313" key="8">
    <source>
        <dbReference type="Proteomes" id="UP000037043"/>
    </source>
</evidence>
<gene>
    <name evidence="7" type="primary">nfrA2_3</name>
    <name evidence="7" type="ORF">CLHOM_31620</name>
</gene>
<sequence length="169" mass="19355">MEAIFKRRSIRKYNKDIDVTKEQIEKVLRAGMAAPSAGDGREWEFVVFRSQEIKDEIMKVHDHSKALETAPVGIVVCADIKKQAYKEYDWWIQDCAAAIENMLIEATFLGLGSLWLGIHSRAERVEGIKGIFGLPESVMPVGIVVLGTPEKERRSIDRYMEDRVHFEKF</sequence>
<dbReference type="STRING" id="36844.SAMN04488501_101322"/>
<dbReference type="PANTHER" id="PTHR43673:SF2">
    <property type="entry name" value="NITROREDUCTASE"/>
    <property type="match status" value="1"/>
</dbReference>
<evidence type="ECO:0000256" key="2">
    <source>
        <dbReference type="ARBA" id="ARBA00007118"/>
    </source>
</evidence>
<accession>A0A0L6Z5M7</accession>
<dbReference type="InterPro" id="IPR029479">
    <property type="entry name" value="Nitroreductase"/>
</dbReference>